<dbReference type="AlphaFoldDB" id="A0AAD9G2Y9"/>
<dbReference type="EMBL" id="JASMQC010000035">
    <property type="protein sequence ID" value="KAK1931171.1"/>
    <property type="molecule type" value="Genomic_DNA"/>
</dbReference>
<accession>A0AAD9G2Y9</accession>
<sequence length="76" mass="8289">MNARFSEEELEEAIQRVLAGESLTTVVTSSAVSRTTLKCYVGAHREGQVLERQRPGPAPVLAADCEEDIVTRITAM</sequence>
<name>A0AAD9G2Y9_9STRA</name>
<keyword evidence="2" id="KW-1185">Reference proteome</keyword>
<evidence type="ECO:0000313" key="1">
    <source>
        <dbReference type="EMBL" id="KAK1931171.1"/>
    </source>
</evidence>
<proteinExistence type="predicted"/>
<evidence type="ECO:0000313" key="2">
    <source>
        <dbReference type="Proteomes" id="UP001259832"/>
    </source>
</evidence>
<protein>
    <submittedName>
        <fullName evidence="1">Uncharacterized protein</fullName>
    </submittedName>
</protein>
<reference evidence="1" key="1">
    <citation type="submission" date="2023-08" db="EMBL/GenBank/DDBJ databases">
        <title>Reference Genome Resource for the Citrus Pathogen Phytophthora citrophthora.</title>
        <authorList>
            <person name="Moller H."/>
            <person name="Coetzee B."/>
            <person name="Rose L.J."/>
            <person name="Van Niekerk J.M."/>
        </authorList>
    </citation>
    <scope>NUCLEOTIDE SEQUENCE</scope>
    <source>
        <strain evidence="1">STE-U-9442</strain>
    </source>
</reference>
<comment type="caution">
    <text evidence="1">The sequence shown here is derived from an EMBL/GenBank/DDBJ whole genome shotgun (WGS) entry which is preliminary data.</text>
</comment>
<dbReference type="Proteomes" id="UP001259832">
    <property type="component" value="Unassembled WGS sequence"/>
</dbReference>
<gene>
    <name evidence="1" type="ORF">P3T76_013360</name>
</gene>
<organism evidence="1 2">
    <name type="scientific">Phytophthora citrophthora</name>
    <dbReference type="NCBI Taxonomy" id="4793"/>
    <lineage>
        <taxon>Eukaryota</taxon>
        <taxon>Sar</taxon>
        <taxon>Stramenopiles</taxon>
        <taxon>Oomycota</taxon>
        <taxon>Peronosporomycetes</taxon>
        <taxon>Peronosporales</taxon>
        <taxon>Peronosporaceae</taxon>
        <taxon>Phytophthora</taxon>
    </lineage>
</organism>